<organism evidence="1 2">
    <name type="scientific">Marasmiellus scandens</name>
    <dbReference type="NCBI Taxonomy" id="2682957"/>
    <lineage>
        <taxon>Eukaryota</taxon>
        <taxon>Fungi</taxon>
        <taxon>Dikarya</taxon>
        <taxon>Basidiomycota</taxon>
        <taxon>Agaricomycotina</taxon>
        <taxon>Agaricomycetes</taxon>
        <taxon>Agaricomycetidae</taxon>
        <taxon>Agaricales</taxon>
        <taxon>Marasmiineae</taxon>
        <taxon>Omphalotaceae</taxon>
        <taxon>Marasmiellus</taxon>
    </lineage>
</organism>
<dbReference type="EMBL" id="JBANRG010000053">
    <property type="protein sequence ID" value="KAK7443819.1"/>
    <property type="molecule type" value="Genomic_DNA"/>
</dbReference>
<accession>A0ABR1IXN4</accession>
<evidence type="ECO:0000313" key="2">
    <source>
        <dbReference type="Proteomes" id="UP001498398"/>
    </source>
</evidence>
<comment type="caution">
    <text evidence="1">The sequence shown here is derived from an EMBL/GenBank/DDBJ whole genome shotgun (WGS) entry which is preliminary data.</text>
</comment>
<sequence>MTSTFEETTQGALEREKKVVVEKEEAEEGVTEIHWAEKAQEVAVVVVVVEEDMIQITEAEEVVEADHLAVAEAVEEMSLMRIPHNETIPEPEERSLMPETHQTLMVTKPRAAAKFAAAAEKHNWVEDFTTNQMWEKLDKHFTDGKLPKKAAKLLEVTRQGKKGVQEFLAWFKEKCGEAGYYWHEPDREGSYLGEDPTHIQLLDKSL</sequence>
<dbReference type="Proteomes" id="UP001498398">
    <property type="component" value="Unassembled WGS sequence"/>
</dbReference>
<protein>
    <recommendedName>
        <fullName evidence="3">Retrotransposon gag domain-containing protein</fullName>
    </recommendedName>
</protein>
<gene>
    <name evidence="1" type="ORF">VKT23_015600</name>
</gene>
<reference evidence="1 2" key="1">
    <citation type="submission" date="2024-01" db="EMBL/GenBank/DDBJ databases">
        <title>A draft genome for the cacao thread blight pathogen Marasmiellus scandens.</title>
        <authorList>
            <person name="Baruah I.K."/>
            <person name="Leung J."/>
            <person name="Bukari Y."/>
            <person name="Amoako-Attah I."/>
            <person name="Meinhardt L.W."/>
            <person name="Bailey B.A."/>
            <person name="Cohen S.P."/>
        </authorList>
    </citation>
    <scope>NUCLEOTIDE SEQUENCE [LARGE SCALE GENOMIC DNA]</scope>
    <source>
        <strain evidence="1 2">GH-19</strain>
    </source>
</reference>
<evidence type="ECO:0000313" key="1">
    <source>
        <dbReference type="EMBL" id="KAK7443819.1"/>
    </source>
</evidence>
<evidence type="ECO:0008006" key="3">
    <source>
        <dbReference type="Google" id="ProtNLM"/>
    </source>
</evidence>
<proteinExistence type="predicted"/>
<keyword evidence="2" id="KW-1185">Reference proteome</keyword>
<name>A0ABR1IXN4_9AGAR</name>